<feature type="transmembrane region" description="Helical" evidence="1">
    <location>
        <begin position="68"/>
        <end position="92"/>
    </location>
</feature>
<feature type="transmembrane region" description="Helical" evidence="1">
    <location>
        <begin position="9"/>
        <end position="29"/>
    </location>
</feature>
<reference evidence="2 3" key="1">
    <citation type="submission" date="2023-02" db="EMBL/GenBank/DDBJ databases">
        <title>Genome sequence of Mucilaginibacter jinjuensis strain KACC 16571.</title>
        <authorList>
            <person name="Kim S."/>
            <person name="Heo J."/>
            <person name="Kwon S.-W."/>
        </authorList>
    </citation>
    <scope>NUCLEOTIDE SEQUENCE [LARGE SCALE GENOMIC DNA]</scope>
    <source>
        <strain evidence="2 3">KACC 16571</strain>
    </source>
</reference>
<keyword evidence="1" id="KW-1133">Transmembrane helix</keyword>
<evidence type="ECO:0000313" key="3">
    <source>
        <dbReference type="Proteomes" id="UP001216139"/>
    </source>
</evidence>
<keyword evidence="3" id="KW-1185">Reference proteome</keyword>
<name>A0ABY7TCN0_9SPHI</name>
<organism evidence="2 3">
    <name type="scientific">Mucilaginibacter jinjuensis</name>
    <dbReference type="NCBI Taxonomy" id="1176721"/>
    <lineage>
        <taxon>Bacteria</taxon>
        <taxon>Pseudomonadati</taxon>
        <taxon>Bacteroidota</taxon>
        <taxon>Sphingobacteriia</taxon>
        <taxon>Sphingobacteriales</taxon>
        <taxon>Sphingobacteriaceae</taxon>
        <taxon>Mucilaginibacter</taxon>
    </lineage>
</organism>
<feature type="transmembrane region" description="Helical" evidence="1">
    <location>
        <begin position="104"/>
        <end position="124"/>
    </location>
</feature>
<evidence type="ECO:0000256" key="1">
    <source>
        <dbReference type="SAM" id="Phobius"/>
    </source>
</evidence>
<proteinExistence type="predicted"/>
<feature type="transmembrane region" description="Helical" evidence="1">
    <location>
        <begin position="41"/>
        <end position="61"/>
    </location>
</feature>
<evidence type="ECO:0000313" key="2">
    <source>
        <dbReference type="EMBL" id="WCT14081.1"/>
    </source>
</evidence>
<keyword evidence="1" id="KW-0812">Transmembrane</keyword>
<dbReference type="Proteomes" id="UP001216139">
    <property type="component" value="Chromosome"/>
</dbReference>
<gene>
    <name evidence="2" type="ORF">PQO05_09055</name>
</gene>
<dbReference type="EMBL" id="CP117167">
    <property type="protein sequence ID" value="WCT14081.1"/>
    <property type="molecule type" value="Genomic_DNA"/>
</dbReference>
<accession>A0ABY7TCN0</accession>
<dbReference type="RefSeq" id="WP_273632388.1">
    <property type="nucleotide sequence ID" value="NZ_CP117167.1"/>
</dbReference>
<keyword evidence="1" id="KW-0472">Membrane</keyword>
<protein>
    <submittedName>
        <fullName evidence="2">Uncharacterized protein</fullName>
    </submittedName>
</protein>
<sequence>MRKLSNRQIYWIGFIIIVIIYSLYNLYLVDVGYYQSIPRKARHIGKFLSILIIYGTGTLALRRTTTEWMMYIWHLIHVIIIVLLLLLGLYDWSFGKLSIQMHNIANTLFEFLISPVIYIAVGILNNKFGSKETSTLN</sequence>